<gene>
    <name evidence="2" type="ORF">LVY65_00805</name>
</gene>
<evidence type="ECO:0000313" key="2">
    <source>
        <dbReference type="EMBL" id="MCF2513608.1"/>
    </source>
</evidence>
<dbReference type="AlphaFoldDB" id="A0A9X1TWZ4"/>
<reference evidence="2" key="1">
    <citation type="submission" date="2022-01" db="EMBL/GenBank/DDBJ databases">
        <authorList>
            <person name="Jo J.-H."/>
            <person name="Im W.-T."/>
        </authorList>
    </citation>
    <scope>NUCLEOTIDE SEQUENCE</scope>
    <source>
        <strain evidence="2">G124</strain>
    </source>
</reference>
<keyword evidence="1" id="KW-0732">Signal</keyword>
<dbReference type="PANTHER" id="PTHR11803:SF59">
    <property type="entry name" value="ENDORIBONUCLEASE"/>
    <property type="match status" value="1"/>
</dbReference>
<name>A0A9X1TWZ4_9SPHN</name>
<dbReference type="InterPro" id="IPR035959">
    <property type="entry name" value="RutC-like_sf"/>
</dbReference>
<evidence type="ECO:0000256" key="1">
    <source>
        <dbReference type="SAM" id="SignalP"/>
    </source>
</evidence>
<sequence>MRIGVMLIGLVFSLAISDAALAVDSPHRVGASQSPISASVSVPPGSRLVYVSGTVPDVVDPAAPEGSVARFGDTETQTRSVLKKIGAALAEQGLGLGDIVMMRVFLVAPAGQRMDFAGMMRAYVEAFGTKAQPNKPARSTMQVVGLVDPGWLVEIEVTAAK</sequence>
<dbReference type="GO" id="GO:0005829">
    <property type="term" value="C:cytosol"/>
    <property type="evidence" value="ECO:0007669"/>
    <property type="project" value="TreeGrafter"/>
</dbReference>
<keyword evidence="3" id="KW-1185">Reference proteome</keyword>
<dbReference type="CDD" id="cd06151">
    <property type="entry name" value="YjgF_YER057c_UK114_like_3"/>
    <property type="match status" value="1"/>
</dbReference>
<accession>A0A9X1TWZ4</accession>
<feature type="chain" id="PRO_5040785919" evidence="1">
    <location>
        <begin position="23"/>
        <end position="161"/>
    </location>
</feature>
<evidence type="ECO:0000313" key="3">
    <source>
        <dbReference type="Proteomes" id="UP001139410"/>
    </source>
</evidence>
<dbReference type="SUPFAM" id="SSF55298">
    <property type="entry name" value="YjgF-like"/>
    <property type="match status" value="1"/>
</dbReference>
<dbReference type="Gene3D" id="3.30.1330.40">
    <property type="entry name" value="RutC-like"/>
    <property type="match status" value="1"/>
</dbReference>
<dbReference type="Proteomes" id="UP001139410">
    <property type="component" value="Unassembled WGS sequence"/>
</dbReference>
<dbReference type="RefSeq" id="WP_235066116.1">
    <property type="nucleotide sequence ID" value="NZ_JAKFGM010000001.1"/>
</dbReference>
<comment type="caution">
    <text evidence="2">The sequence shown here is derived from an EMBL/GenBank/DDBJ whole genome shotgun (WGS) entry which is preliminary data.</text>
</comment>
<feature type="signal peptide" evidence="1">
    <location>
        <begin position="1"/>
        <end position="22"/>
    </location>
</feature>
<dbReference type="EMBL" id="JAKFGM010000001">
    <property type="protein sequence ID" value="MCF2513608.1"/>
    <property type="molecule type" value="Genomic_DNA"/>
</dbReference>
<organism evidence="2 3">
    <name type="scientific">Sphingomonas cremea</name>
    <dbReference type="NCBI Taxonomy" id="2904799"/>
    <lineage>
        <taxon>Bacteria</taxon>
        <taxon>Pseudomonadati</taxon>
        <taxon>Pseudomonadota</taxon>
        <taxon>Alphaproteobacteria</taxon>
        <taxon>Sphingomonadales</taxon>
        <taxon>Sphingomonadaceae</taxon>
        <taxon>Sphingomonas</taxon>
    </lineage>
</organism>
<dbReference type="Pfam" id="PF01042">
    <property type="entry name" value="Ribonuc_L-PSP"/>
    <property type="match status" value="1"/>
</dbReference>
<dbReference type="GO" id="GO:0019239">
    <property type="term" value="F:deaminase activity"/>
    <property type="evidence" value="ECO:0007669"/>
    <property type="project" value="TreeGrafter"/>
</dbReference>
<proteinExistence type="predicted"/>
<dbReference type="PANTHER" id="PTHR11803">
    <property type="entry name" value="2-IMINOBUTANOATE/2-IMINOPROPANOATE DEAMINASE RIDA"/>
    <property type="match status" value="1"/>
</dbReference>
<protein>
    <submittedName>
        <fullName evidence="2">RidA family protein</fullName>
    </submittedName>
</protein>
<dbReference type="InterPro" id="IPR006175">
    <property type="entry name" value="YjgF/YER057c/UK114"/>
</dbReference>